<comment type="caution">
    <text evidence="3">The sequence shown here is derived from an EMBL/GenBank/DDBJ whole genome shotgun (WGS) entry which is preliminary data.</text>
</comment>
<reference evidence="3 4" key="1">
    <citation type="submission" date="2020-08" db="EMBL/GenBank/DDBJ databases">
        <title>Genomic Encyclopedia of Type Strains, Phase III (KMG-III): the genomes of soil and plant-associated and newly described type strains.</title>
        <authorList>
            <person name="Whitman W."/>
        </authorList>
    </citation>
    <scope>NUCLEOTIDE SEQUENCE [LARGE SCALE GENOMIC DNA]</scope>
    <source>
        <strain evidence="3 4">CECT 8693</strain>
    </source>
</reference>
<dbReference type="InterPro" id="IPR037056">
    <property type="entry name" value="RNase_H1_N_sf"/>
</dbReference>
<dbReference type="EMBL" id="JACJIP010000028">
    <property type="protein sequence ID" value="MBA9087254.1"/>
    <property type="molecule type" value="Genomic_DNA"/>
</dbReference>
<accession>A0A7W3SW60</accession>
<dbReference type="Pfam" id="PF01541">
    <property type="entry name" value="GIY-YIG"/>
    <property type="match status" value="1"/>
</dbReference>
<dbReference type="Pfam" id="PF01693">
    <property type="entry name" value="Cauli_VI"/>
    <property type="match status" value="1"/>
</dbReference>
<gene>
    <name evidence="3" type="ORF">FHR92_003738</name>
</gene>
<dbReference type="Gene3D" id="3.40.1440.10">
    <property type="entry name" value="GIY-YIG endonuclease"/>
    <property type="match status" value="1"/>
</dbReference>
<protein>
    <submittedName>
        <fullName evidence="3">Uncharacterized protein</fullName>
    </submittedName>
</protein>
<dbReference type="AlphaFoldDB" id="A0A7W3SW60"/>
<dbReference type="InterPro" id="IPR009027">
    <property type="entry name" value="Ribosomal_bL9/RNase_H1_N"/>
</dbReference>
<organism evidence="3 4">
    <name type="scientific">Fontibacillus solani</name>
    <dbReference type="NCBI Taxonomy" id="1572857"/>
    <lineage>
        <taxon>Bacteria</taxon>
        <taxon>Bacillati</taxon>
        <taxon>Bacillota</taxon>
        <taxon>Bacilli</taxon>
        <taxon>Bacillales</taxon>
        <taxon>Paenibacillaceae</taxon>
        <taxon>Fontibacillus</taxon>
    </lineage>
</organism>
<dbReference type="RefSeq" id="WP_182538064.1">
    <property type="nucleotide sequence ID" value="NZ_JACJIP010000028.1"/>
</dbReference>
<dbReference type="Gene3D" id="3.40.970.10">
    <property type="entry name" value="Ribonuclease H1, N-terminal domain"/>
    <property type="match status" value="1"/>
</dbReference>
<dbReference type="SUPFAM" id="SSF55658">
    <property type="entry name" value="L9 N-domain-like"/>
    <property type="match status" value="1"/>
</dbReference>
<keyword evidence="4" id="KW-1185">Reference proteome</keyword>
<feature type="domain" description="Ribonuclease H1 N-terminal" evidence="2">
    <location>
        <begin position="4"/>
        <end position="48"/>
    </location>
</feature>
<name>A0A7W3SW60_9BACL</name>
<dbReference type="SUPFAM" id="SSF82771">
    <property type="entry name" value="GIY-YIG endonuclease"/>
    <property type="match status" value="1"/>
</dbReference>
<sequence length="191" mass="22700">MKSKFYVVVKGEKPGIYNKWDGGAKQNVEGYKGAIYKSFSTLELAEIWWKQMSPDQQNPKYHFDQKEVASEIQPTEVEEEQGPYYTYLIIDPRSQMPFYVGQTHDMEYRKTSHLRDSYKHRAYKKWIASIRKDGLEPEFQIVDTQPTKADSLRSETEWVKKLAYQGIRVLNGWREHKEWIDLVHREKNSSQ</sequence>
<evidence type="ECO:0000259" key="2">
    <source>
        <dbReference type="Pfam" id="PF01693"/>
    </source>
</evidence>
<evidence type="ECO:0000313" key="4">
    <source>
        <dbReference type="Proteomes" id="UP000567067"/>
    </source>
</evidence>
<dbReference type="InterPro" id="IPR000305">
    <property type="entry name" value="GIY-YIG_endonuc"/>
</dbReference>
<dbReference type="Proteomes" id="UP000567067">
    <property type="component" value="Unassembled WGS sequence"/>
</dbReference>
<evidence type="ECO:0000313" key="3">
    <source>
        <dbReference type="EMBL" id="MBA9087254.1"/>
    </source>
</evidence>
<proteinExistence type="predicted"/>
<evidence type="ECO:0000259" key="1">
    <source>
        <dbReference type="Pfam" id="PF01541"/>
    </source>
</evidence>
<feature type="domain" description="GIY-YIG" evidence="1">
    <location>
        <begin position="84"/>
        <end position="162"/>
    </location>
</feature>
<dbReference type="InterPro" id="IPR011320">
    <property type="entry name" value="RNase_H1_N"/>
</dbReference>
<dbReference type="InterPro" id="IPR035901">
    <property type="entry name" value="GIY-YIG_endonuc_sf"/>
</dbReference>